<dbReference type="InterPro" id="IPR002347">
    <property type="entry name" value="SDR_fam"/>
</dbReference>
<dbReference type="NCBIfam" id="NF005912">
    <property type="entry name" value="PRK07904.1"/>
    <property type="match status" value="1"/>
</dbReference>
<name>A0A1X0CXM4_9MYCO</name>
<dbReference type="OrthoDB" id="5115951at2"/>
<keyword evidence="2" id="KW-0560">Oxidoreductase</keyword>
<dbReference type="InterPro" id="IPR020904">
    <property type="entry name" value="Sc_DH/Rdtase_CS"/>
</dbReference>
<dbReference type="Proteomes" id="UP000192772">
    <property type="component" value="Unassembled WGS sequence"/>
</dbReference>
<protein>
    <submittedName>
        <fullName evidence="3">Decaprenylphospho-beta-D-erythro-pentofuranosid-2-ulose 2-reductase</fullName>
    </submittedName>
</protein>
<dbReference type="EMBL" id="MVHP01000017">
    <property type="protein sequence ID" value="ORA64934.1"/>
    <property type="molecule type" value="Genomic_DNA"/>
</dbReference>
<comment type="caution">
    <text evidence="3">The sequence shown here is derived from an EMBL/GenBank/DDBJ whole genome shotgun (WGS) entry which is preliminary data.</text>
</comment>
<dbReference type="PRINTS" id="PR00081">
    <property type="entry name" value="GDHRDH"/>
</dbReference>
<dbReference type="STRING" id="81858.BST23_15465"/>
<evidence type="ECO:0000256" key="1">
    <source>
        <dbReference type="ARBA" id="ARBA00006484"/>
    </source>
</evidence>
<evidence type="ECO:0000256" key="2">
    <source>
        <dbReference type="ARBA" id="ARBA00023002"/>
    </source>
</evidence>
<dbReference type="PROSITE" id="PS00061">
    <property type="entry name" value="ADH_SHORT"/>
    <property type="match status" value="1"/>
</dbReference>
<dbReference type="PANTHER" id="PTHR43669:SF6">
    <property type="entry name" value="DECAPRENYLPHOSPHORYL-2-KETO-BETA-D-ERYTHRO-PENTOSE REDUCTASE"/>
    <property type="match status" value="1"/>
</dbReference>
<sequence>MVIDAVGNPQTILLLGGTSEIGLAICERYLRDAPARVILAELPGHPRLEAAVAQLEAAGAKSVEVLDFDALDTESHPRVIDAAWRDGDVDVAIVAFGLLGDAEELWQNQSKAVQIAGINYTAAVSVGVLIGEKMRAQGFGRIIAMSSAAGERVRRSNFVYGSTKAGLDGFYLGLGEALREYGVQVLVIRPGQVRTRTTIEHWKATGTKEAPFTVDKEDVAELAVTASAKGKELVWAPGVFRYVMMVLRHIPRPIFRKLPI</sequence>
<dbReference type="InterPro" id="IPR036291">
    <property type="entry name" value="NAD(P)-bd_dom_sf"/>
</dbReference>
<dbReference type="GO" id="GO:0016491">
    <property type="term" value="F:oxidoreductase activity"/>
    <property type="evidence" value="ECO:0007669"/>
    <property type="project" value="UniProtKB-KW"/>
</dbReference>
<dbReference type="PANTHER" id="PTHR43669">
    <property type="entry name" value="5-KETO-D-GLUCONATE 5-REDUCTASE"/>
    <property type="match status" value="1"/>
</dbReference>
<dbReference type="SUPFAM" id="SSF51735">
    <property type="entry name" value="NAD(P)-binding Rossmann-fold domains"/>
    <property type="match status" value="1"/>
</dbReference>
<accession>A0A1X0CXM4</accession>
<dbReference type="Pfam" id="PF00106">
    <property type="entry name" value="adh_short"/>
    <property type="match status" value="1"/>
</dbReference>
<reference evidence="3 4" key="1">
    <citation type="submission" date="2017-02" db="EMBL/GenBank/DDBJ databases">
        <title>The new phylogeny of genus Mycobacterium.</title>
        <authorList>
            <person name="Tortoli E."/>
            <person name="Trovato A."/>
            <person name="Cirillo D.M."/>
        </authorList>
    </citation>
    <scope>NUCLEOTIDE SEQUENCE [LARGE SCALE GENOMIC DNA]</scope>
    <source>
        <strain evidence="3 4">FI-09383</strain>
    </source>
</reference>
<organism evidence="3 4">
    <name type="scientific">Mycolicibacterium elephantis</name>
    <dbReference type="NCBI Taxonomy" id="81858"/>
    <lineage>
        <taxon>Bacteria</taxon>
        <taxon>Bacillati</taxon>
        <taxon>Actinomycetota</taxon>
        <taxon>Actinomycetes</taxon>
        <taxon>Mycobacteriales</taxon>
        <taxon>Mycobacteriaceae</taxon>
        <taxon>Mycolicibacterium</taxon>
    </lineage>
</organism>
<proteinExistence type="inferred from homology"/>
<dbReference type="AlphaFoldDB" id="A0A1X0CXM4"/>
<evidence type="ECO:0000313" key="4">
    <source>
        <dbReference type="Proteomes" id="UP000192772"/>
    </source>
</evidence>
<gene>
    <name evidence="3" type="ORF">BST23_15465</name>
</gene>
<evidence type="ECO:0000313" key="3">
    <source>
        <dbReference type="EMBL" id="ORA64934.1"/>
    </source>
</evidence>
<comment type="similarity">
    <text evidence="1">Belongs to the short-chain dehydrogenases/reductases (SDR) family.</text>
</comment>
<dbReference type="CDD" id="cd05233">
    <property type="entry name" value="SDR_c"/>
    <property type="match status" value="1"/>
</dbReference>
<dbReference type="RefSeq" id="WP_064928646.1">
    <property type="nucleotide sequence ID" value="NZ_JBCGVB010000001.1"/>
</dbReference>
<dbReference type="Gene3D" id="3.40.50.720">
    <property type="entry name" value="NAD(P)-binding Rossmann-like Domain"/>
    <property type="match status" value="1"/>
</dbReference>